<keyword evidence="3" id="KW-1185">Reference proteome</keyword>
<name>A0A9P9GWN0_FUSSL</name>
<feature type="region of interest" description="Disordered" evidence="1">
    <location>
        <begin position="39"/>
        <end position="64"/>
    </location>
</feature>
<evidence type="ECO:0000256" key="1">
    <source>
        <dbReference type="SAM" id="MobiDB-lite"/>
    </source>
</evidence>
<evidence type="ECO:0000313" key="2">
    <source>
        <dbReference type="EMBL" id="KAH7246820.1"/>
    </source>
</evidence>
<gene>
    <name evidence="2" type="ORF">B0J15DRAFT_74985</name>
</gene>
<accession>A0A9P9GWN0</accession>
<sequence>MRALPLPVPPVKDRASGGLDVPAPLVGPWPRVESINKEMDDGPLGSARSLEGPVGFKPRRSGGESRNKACWCWGTRIQLPGLRGSVGPLLNPGPGDCHGRPFLAIRWSQRKKRMCVTASDSHASEIIAASRCRSKPGVWLQFNQFILAFLQPKRIMRPFPDQNVTLYPQIVAMVASIGGSQLPLSPTSNTIGLRPESQRGCGWSASRGVQSDPCIMCLVGCLSGRLEAIERVVVWLDVPLSPFL</sequence>
<dbReference type="AlphaFoldDB" id="A0A9P9GWN0"/>
<comment type="caution">
    <text evidence="2">The sequence shown here is derived from an EMBL/GenBank/DDBJ whole genome shotgun (WGS) entry which is preliminary data.</text>
</comment>
<dbReference type="EMBL" id="JAGTJS010000016">
    <property type="protein sequence ID" value="KAH7246820.1"/>
    <property type="molecule type" value="Genomic_DNA"/>
</dbReference>
<reference evidence="2" key="1">
    <citation type="journal article" date="2021" name="Nat. Commun.">
        <title>Genetic determinants of endophytism in the Arabidopsis root mycobiome.</title>
        <authorList>
            <person name="Mesny F."/>
            <person name="Miyauchi S."/>
            <person name="Thiergart T."/>
            <person name="Pickel B."/>
            <person name="Atanasova L."/>
            <person name="Karlsson M."/>
            <person name="Huettel B."/>
            <person name="Barry K.W."/>
            <person name="Haridas S."/>
            <person name="Chen C."/>
            <person name="Bauer D."/>
            <person name="Andreopoulos W."/>
            <person name="Pangilinan J."/>
            <person name="LaButti K."/>
            <person name="Riley R."/>
            <person name="Lipzen A."/>
            <person name="Clum A."/>
            <person name="Drula E."/>
            <person name="Henrissat B."/>
            <person name="Kohler A."/>
            <person name="Grigoriev I.V."/>
            <person name="Martin F.M."/>
            <person name="Hacquard S."/>
        </authorList>
    </citation>
    <scope>NUCLEOTIDE SEQUENCE</scope>
    <source>
        <strain evidence="2">FSSC 5 MPI-SDFR-AT-0091</strain>
    </source>
</reference>
<proteinExistence type="predicted"/>
<evidence type="ECO:0000313" key="3">
    <source>
        <dbReference type="Proteomes" id="UP000736672"/>
    </source>
</evidence>
<dbReference type="Proteomes" id="UP000736672">
    <property type="component" value="Unassembled WGS sequence"/>
</dbReference>
<organism evidence="2 3">
    <name type="scientific">Fusarium solani</name>
    <name type="common">Filamentous fungus</name>
    <dbReference type="NCBI Taxonomy" id="169388"/>
    <lineage>
        <taxon>Eukaryota</taxon>
        <taxon>Fungi</taxon>
        <taxon>Dikarya</taxon>
        <taxon>Ascomycota</taxon>
        <taxon>Pezizomycotina</taxon>
        <taxon>Sordariomycetes</taxon>
        <taxon>Hypocreomycetidae</taxon>
        <taxon>Hypocreales</taxon>
        <taxon>Nectriaceae</taxon>
        <taxon>Fusarium</taxon>
        <taxon>Fusarium solani species complex</taxon>
    </lineage>
</organism>
<protein>
    <submittedName>
        <fullName evidence="2">Uncharacterized protein</fullName>
    </submittedName>
</protein>